<evidence type="ECO:0000313" key="2">
    <source>
        <dbReference type="WBParaSite" id="Hba_02191"/>
    </source>
</evidence>
<name>A0A1I7WBY3_HETBA</name>
<proteinExistence type="predicted"/>
<keyword evidence="1" id="KW-1185">Reference proteome</keyword>
<evidence type="ECO:0000313" key="1">
    <source>
        <dbReference type="Proteomes" id="UP000095283"/>
    </source>
</evidence>
<dbReference type="Proteomes" id="UP000095283">
    <property type="component" value="Unplaced"/>
</dbReference>
<dbReference type="AlphaFoldDB" id="A0A1I7WBY3"/>
<dbReference type="WBParaSite" id="Hba_02191">
    <property type="protein sequence ID" value="Hba_02191"/>
    <property type="gene ID" value="Hba_02191"/>
</dbReference>
<accession>A0A1I7WBY3</accession>
<reference evidence="2" key="1">
    <citation type="submission" date="2016-11" db="UniProtKB">
        <authorList>
            <consortium name="WormBaseParasite"/>
        </authorList>
    </citation>
    <scope>IDENTIFICATION</scope>
</reference>
<protein>
    <submittedName>
        <fullName evidence="2">Uncharacterized protein</fullName>
    </submittedName>
</protein>
<sequence length="154" mass="17004">MDSSMSEKRDSQIKKGIIGYNSSRIALKSCIRRRKRARDRLITCEMFDIGGGLQEICLAINLASRRNESTDPSLAPPEVATRARLTRTDSSSSTLSKNLFHQDEYCGCISLNKISHDISAIIHEIHLTIDLIRESSQGVLAIDVSCAANLNGKI</sequence>
<organism evidence="1 2">
    <name type="scientific">Heterorhabditis bacteriophora</name>
    <name type="common">Entomopathogenic nematode worm</name>
    <dbReference type="NCBI Taxonomy" id="37862"/>
    <lineage>
        <taxon>Eukaryota</taxon>
        <taxon>Metazoa</taxon>
        <taxon>Ecdysozoa</taxon>
        <taxon>Nematoda</taxon>
        <taxon>Chromadorea</taxon>
        <taxon>Rhabditida</taxon>
        <taxon>Rhabditina</taxon>
        <taxon>Rhabditomorpha</taxon>
        <taxon>Strongyloidea</taxon>
        <taxon>Heterorhabditidae</taxon>
        <taxon>Heterorhabditis</taxon>
    </lineage>
</organism>